<keyword evidence="2" id="KW-0378">Hydrolase</keyword>
<protein>
    <submittedName>
        <fullName evidence="5">Mariner Mos1 transposase</fullName>
    </submittedName>
</protein>
<keyword evidence="3" id="KW-0067">ATP-binding</keyword>
<dbReference type="Pfam" id="PF17906">
    <property type="entry name" value="HTH_48"/>
    <property type="match status" value="1"/>
</dbReference>
<dbReference type="Proteomes" id="UP000299102">
    <property type="component" value="Unassembled WGS sequence"/>
</dbReference>
<dbReference type="AlphaFoldDB" id="A0A4C1ZAB4"/>
<name>A0A4C1ZAB4_EUMVA</name>
<organism evidence="5 6">
    <name type="scientific">Eumeta variegata</name>
    <name type="common">Bagworm moth</name>
    <name type="synonym">Eumeta japonica</name>
    <dbReference type="NCBI Taxonomy" id="151549"/>
    <lineage>
        <taxon>Eukaryota</taxon>
        <taxon>Metazoa</taxon>
        <taxon>Ecdysozoa</taxon>
        <taxon>Arthropoda</taxon>
        <taxon>Hexapoda</taxon>
        <taxon>Insecta</taxon>
        <taxon>Pterygota</taxon>
        <taxon>Neoptera</taxon>
        <taxon>Endopterygota</taxon>
        <taxon>Lepidoptera</taxon>
        <taxon>Glossata</taxon>
        <taxon>Ditrysia</taxon>
        <taxon>Tineoidea</taxon>
        <taxon>Psychidae</taxon>
        <taxon>Oiketicinae</taxon>
        <taxon>Eumeta</taxon>
    </lineage>
</organism>
<evidence type="ECO:0000256" key="1">
    <source>
        <dbReference type="ARBA" id="ARBA00022741"/>
    </source>
</evidence>
<keyword evidence="6" id="KW-1185">Reference proteome</keyword>
<dbReference type="OrthoDB" id="446244at2759"/>
<evidence type="ECO:0000259" key="4">
    <source>
        <dbReference type="Pfam" id="PF17906"/>
    </source>
</evidence>
<evidence type="ECO:0000256" key="2">
    <source>
        <dbReference type="ARBA" id="ARBA00022801"/>
    </source>
</evidence>
<reference evidence="5 6" key="1">
    <citation type="journal article" date="2019" name="Commun. Biol.">
        <title>The bagworm genome reveals a unique fibroin gene that provides high tensile strength.</title>
        <authorList>
            <person name="Kono N."/>
            <person name="Nakamura H."/>
            <person name="Ohtoshi R."/>
            <person name="Tomita M."/>
            <person name="Numata K."/>
            <person name="Arakawa K."/>
        </authorList>
    </citation>
    <scope>NUCLEOTIDE SEQUENCE [LARGE SCALE GENOMIC DNA]</scope>
</reference>
<sequence>MKPTGFYTEEVKKNRVREGFDVVTFHGERGKLARDVALLNDSVKCKVGKYGVLIEEFDKIAIPSLQGILLHYFIHKKFATEAHRILAETYGDNALSDTSCRDWFQRFKNNDFELEDKEHSGALKKFEDEKLEELLDKTDVRR</sequence>
<dbReference type="EMBL" id="BGZK01001659">
    <property type="protein sequence ID" value="GBP84113.1"/>
    <property type="molecule type" value="Genomic_DNA"/>
</dbReference>
<dbReference type="InterPro" id="IPR004948">
    <property type="entry name" value="Nuc-triphosphatase_THEP1"/>
</dbReference>
<evidence type="ECO:0000313" key="5">
    <source>
        <dbReference type="EMBL" id="GBP84113.1"/>
    </source>
</evidence>
<evidence type="ECO:0000256" key="3">
    <source>
        <dbReference type="ARBA" id="ARBA00022840"/>
    </source>
</evidence>
<dbReference type="InterPro" id="IPR041426">
    <property type="entry name" value="Mos1_HTH"/>
</dbReference>
<dbReference type="Gene3D" id="1.10.10.1450">
    <property type="match status" value="1"/>
</dbReference>
<feature type="domain" description="Mos1 transposase HTH" evidence="4">
    <location>
        <begin position="66"/>
        <end position="111"/>
    </location>
</feature>
<dbReference type="GO" id="GO:0017111">
    <property type="term" value="F:ribonucleoside triphosphate phosphatase activity"/>
    <property type="evidence" value="ECO:0007669"/>
    <property type="project" value="InterPro"/>
</dbReference>
<gene>
    <name evidence="5" type="ORF">EVAR_79225_1</name>
</gene>
<keyword evidence="1" id="KW-0547">Nucleotide-binding</keyword>
<evidence type="ECO:0000313" key="6">
    <source>
        <dbReference type="Proteomes" id="UP000299102"/>
    </source>
</evidence>
<comment type="caution">
    <text evidence="5">The sequence shown here is derived from an EMBL/GenBank/DDBJ whole genome shotgun (WGS) entry which is preliminary data.</text>
</comment>
<accession>A0A4C1ZAB4</accession>
<dbReference type="PANTHER" id="PTHR43146">
    <property type="entry name" value="CANCER-RELATED NUCLEOSIDE-TRIPHOSPHATASE"/>
    <property type="match status" value="1"/>
</dbReference>
<dbReference type="PANTHER" id="PTHR43146:SF1">
    <property type="entry name" value="CANCER-RELATED NUCLEOSIDE-TRIPHOSPHATASE"/>
    <property type="match status" value="1"/>
</dbReference>
<proteinExistence type="predicted"/>
<dbReference type="GO" id="GO:0005524">
    <property type="term" value="F:ATP binding"/>
    <property type="evidence" value="ECO:0007669"/>
    <property type="project" value="UniProtKB-KW"/>
</dbReference>